<dbReference type="Pfam" id="PF00990">
    <property type="entry name" value="GGDEF"/>
    <property type="match status" value="1"/>
</dbReference>
<dbReference type="GO" id="GO:1902201">
    <property type="term" value="P:negative regulation of bacterial-type flagellum-dependent cell motility"/>
    <property type="evidence" value="ECO:0007669"/>
    <property type="project" value="TreeGrafter"/>
</dbReference>
<dbReference type="InterPro" id="IPR029787">
    <property type="entry name" value="Nucleotide_cyclase"/>
</dbReference>
<dbReference type="PANTHER" id="PTHR45138">
    <property type="entry name" value="REGULATORY COMPONENTS OF SENSORY TRANSDUCTION SYSTEM"/>
    <property type="match status" value="1"/>
</dbReference>
<dbReference type="PANTHER" id="PTHR45138:SF9">
    <property type="entry name" value="DIGUANYLATE CYCLASE DGCM-RELATED"/>
    <property type="match status" value="1"/>
</dbReference>
<dbReference type="InterPro" id="IPR043128">
    <property type="entry name" value="Rev_trsase/Diguanyl_cyclase"/>
</dbReference>
<dbReference type="GO" id="GO:0005886">
    <property type="term" value="C:plasma membrane"/>
    <property type="evidence" value="ECO:0007669"/>
    <property type="project" value="TreeGrafter"/>
</dbReference>
<dbReference type="GO" id="GO:0052621">
    <property type="term" value="F:diguanylate cyclase activity"/>
    <property type="evidence" value="ECO:0007669"/>
    <property type="project" value="TreeGrafter"/>
</dbReference>
<organism evidence="2 3">
    <name type="scientific">Pilimelia terevasa</name>
    <dbReference type="NCBI Taxonomy" id="53372"/>
    <lineage>
        <taxon>Bacteria</taxon>
        <taxon>Bacillati</taxon>
        <taxon>Actinomycetota</taxon>
        <taxon>Actinomycetes</taxon>
        <taxon>Micromonosporales</taxon>
        <taxon>Micromonosporaceae</taxon>
        <taxon>Pilimelia</taxon>
    </lineage>
</organism>
<dbReference type="InterPro" id="IPR050469">
    <property type="entry name" value="Diguanylate_Cyclase"/>
</dbReference>
<proteinExistence type="predicted"/>
<dbReference type="Gene3D" id="3.30.70.270">
    <property type="match status" value="1"/>
</dbReference>
<dbReference type="AlphaFoldDB" id="A0A8J3BMD3"/>
<evidence type="ECO:0000259" key="1">
    <source>
        <dbReference type="PROSITE" id="PS50887"/>
    </source>
</evidence>
<dbReference type="CDD" id="cd01949">
    <property type="entry name" value="GGDEF"/>
    <property type="match status" value="1"/>
</dbReference>
<evidence type="ECO:0000313" key="3">
    <source>
        <dbReference type="Proteomes" id="UP000662200"/>
    </source>
</evidence>
<sequence>MTIPRGEPVGEAPCAADSRAELARAVDALELVPYHAPQEAAEPARELERRARELGEESLVVRARLIGADVRARAGDNAALGRVAHQALTWAGERGDREVQCRCERLLSSFYGRLGDTATSLEHAVRAVELLSPAAPPALRIRHFMALAVALMLAQSFDAARDRFGSTLAMLDECDDPDVRVAVWNNVAYLELMAGDTGAALAAADEMRAVGARHGIAMDAVYLDTIARAQIGAGHFDAVEATLAPILYAAGGRTEPHDLAEALLTLAESQRLAGALDRALDSVHRALDESRRRGIEAFVVRGIREHAAVLAATGAHARAYERLLEFHAAHEAVQSAQRQARARTIHAAFATQEAVRESRRFREMSLRDPLTNLYNRRYLDDRLPALLDTTRQRFGHLAVAIVDLDHFKRVNDEVSHDAGDKVLVRVAYLLDAAVGGGGGFAARLGGEEFLLVLRDDAAAAARTCERLRDTIGAHDWSDLVGDLPVTASIGVAATFAGGATATDLLGAADRNLYRAKAAGRNRVAT</sequence>
<evidence type="ECO:0000313" key="2">
    <source>
        <dbReference type="EMBL" id="GGK24885.1"/>
    </source>
</evidence>
<comment type="caution">
    <text evidence="2">The sequence shown here is derived from an EMBL/GenBank/DDBJ whole genome shotgun (WGS) entry which is preliminary data.</text>
</comment>
<reference evidence="2" key="2">
    <citation type="submission" date="2020-09" db="EMBL/GenBank/DDBJ databases">
        <authorList>
            <person name="Sun Q."/>
            <person name="Ohkuma M."/>
        </authorList>
    </citation>
    <scope>NUCLEOTIDE SEQUENCE</scope>
    <source>
        <strain evidence="2">JCM 3091</strain>
    </source>
</reference>
<dbReference type="SUPFAM" id="SSF55073">
    <property type="entry name" value="Nucleotide cyclase"/>
    <property type="match status" value="1"/>
</dbReference>
<dbReference type="FunFam" id="3.30.70.270:FF:000001">
    <property type="entry name" value="Diguanylate cyclase domain protein"/>
    <property type="match status" value="1"/>
</dbReference>
<dbReference type="NCBIfam" id="TIGR00254">
    <property type="entry name" value="GGDEF"/>
    <property type="match status" value="1"/>
</dbReference>
<dbReference type="EMBL" id="BMQC01000004">
    <property type="protein sequence ID" value="GGK24885.1"/>
    <property type="molecule type" value="Genomic_DNA"/>
</dbReference>
<dbReference type="SMART" id="SM00267">
    <property type="entry name" value="GGDEF"/>
    <property type="match status" value="1"/>
</dbReference>
<dbReference type="Gene3D" id="1.25.40.10">
    <property type="entry name" value="Tetratricopeptide repeat domain"/>
    <property type="match status" value="1"/>
</dbReference>
<dbReference type="SUPFAM" id="SSF48452">
    <property type="entry name" value="TPR-like"/>
    <property type="match status" value="1"/>
</dbReference>
<name>A0A8J3BMD3_9ACTN</name>
<gene>
    <name evidence="2" type="ORF">GCM10010124_16750</name>
</gene>
<dbReference type="GO" id="GO:0043709">
    <property type="term" value="P:cell adhesion involved in single-species biofilm formation"/>
    <property type="evidence" value="ECO:0007669"/>
    <property type="project" value="TreeGrafter"/>
</dbReference>
<keyword evidence="3" id="KW-1185">Reference proteome</keyword>
<dbReference type="InterPro" id="IPR011990">
    <property type="entry name" value="TPR-like_helical_dom_sf"/>
</dbReference>
<dbReference type="InterPro" id="IPR000160">
    <property type="entry name" value="GGDEF_dom"/>
</dbReference>
<reference evidence="2" key="1">
    <citation type="journal article" date="2014" name="Int. J. Syst. Evol. Microbiol.">
        <title>Complete genome sequence of Corynebacterium casei LMG S-19264T (=DSM 44701T), isolated from a smear-ripened cheese.</title>
        <authorList>
            <consortium name="US DOE Joint Genome Institute (JGI-PGF)"/>
            <person name="Walter F."/>
            <person name="Albersmeier A."/>
            <person name="Kalinowski J."/>
            <person name="Ruckert C."/>
        </authorList>
    </citation>
    <scope>NUCLEOTIDE SEQUENCE</scope>
    <source>
        <strain evidence="2">JCM 3091</strain>
    </source>
</reference>
<dbReference type="Proteomes" id="UP000662200">
    <property type="component" value="Unassembled WGS sequence"/>
</dbReference>
<accession>A0A8J3BMD3</accession>
<protein>
    <recommendedName>
        <fullName evidence="1">GGDEF domain-containing protein</fullName>
    </recommendedName>
</protein>
<dbReference type="PROSITE" id="PS50887">
    <property type="entry name" value="GGDEF"/>
    <property type="match status" value="1"/>
</dbReference>
<feature type="domain" description="GGDEF" evidence="1">
    <location>
        <begin position="395"/>
        <end position="525"/>
    </location>
</feature>
<dbReference type="RefSeq" id="WP_189113638.1">
    <property type="nucleotide sequence ID" value="NZ_BMQC01000004.1"/>
</dbReference>